<feature type="compositionally biased region" description="Gly residues" evidence="1">
    <location>
        <begin position="227"/>
        <end position="240"/>
    </location>
</feature>
<comment type="caution">
    <text evidence="2">The sequence shown here is derived from an EMBL/GenBank/DDBJ whole genome shotgun (WGS) entry which is preliminary data.</text>
</comment>
<evidence type="ECO:0008006" key="4">
    <source>
        <dbReference type="Google" id="ProtNLM"/>
    </source>
</evidence>
<feature type="region of interest" description="Disordered" evidence="1">
    <location>
        <begin position="216"/>
        <end position="240"/>
    </location>
</feature>
<dbReference type="InterPro" id="IPR018247">
    <property type="entry name" value="EF_Hand_1_Ca_BS"/>
</dbReference>
<dbReference type="Proteomes" id="UP001468798">
    <property type="component" value="Unassembled WGS sequence"/>
</dbReference>
<proteinExistence type="predicted"/>
<gene>
    <name evidence="2" type="ORF">WFZ86_01800</name>
</gene>
<evidence type="ECO:0000313" key="2">
    <source>
        <dbReference type="EMBL" id="MEM0575217.1"/>
    </source>
</evidence>
<sequence>MLLFLLIFTSNKTLSQTNISGIVNSYTSVTSLNLPSCAACSLSCIHTITVTDASNLAVGDKALIIQMKGATISTANTAAGGSITAINDAGNYEFFEIASIVGNVITPRYPLIRSYNVAGKVQVVRIPNYTSANINGTLTSLDWNDALGIGGVVAISARTLTFNADIDVNGRGFRGIQMPINGTPNNCSADPSLQFVLPDTNNSSYTRGEGIALFNSASDRGRAPRANGGGSGASGDSGGGGGANYGAGGEGGKRWCDVSGANAGGFGGYAMTTYLAQDKAFLGGAGGPGWVSTNNPSTAADGGGIVIIFADEIIGNGHFINANGLSPLAVNPVGAPDGGGGGGAGGSVVLKVNRYTTNLTVNINGGDGQDLNIDLNTNVAHGPGGGGGGGVLLYSKATLPANLSLNTTGGIGGQHLNGFRNDSRDGQSGGSVSLYIPIENPNYVGNTDTDSVPQNCDLDDDNDGILDTVEYGVLPDPFGDADSDRIPNYFDPSAPGFVDTNTDGIDDRYDTDLDGVLNQLDLDSDNDGCSDANEYYNSIAADGGDGGVYGTGIPTVDTSGRVNGPVAAPYSGTYTNVTSLGSASVLNPSTPSNQSTAVGGNVSFTTTITTSGSGTTQHQWQVSTDNGASWSNIANGGVYSGATTATLSITAAVVSMNGYDYRDIVTQSNYVCGTVTSAGANLCVVAATLSSNSPVCSGSDAIFTITGTPGNTVTYSGAASGTVTIGAGGTVAVTVTGVTANTTLNITNVSNGTCNPTLNATATVTVNALPVAATLSSNSPVCSGSNAIFTITGTAGNIVTYSGAASGIATIGAGGTVAVTVTGVTANTTLNLTNVSNGTCNRTLTATETVTVNALPAVPTISSTAASCSSAETSTISNYNASNTYTFDPATPGITINTTTGLISGLIVGTDYTVTSGNGSCTSVASA</sequence>
<keyword evidence="3" id="KW-1185">Reference proteome</keyword>
<organism evidence="2 3">
    <name type="scientific">Flavobacterium polysaccharolyticum</name>
    <dbReference type="NCBI Taxonomy" id="3133148"/>
    <lineage>
        <taxon>Bacteria</taxon>
        <taxon>Pseudomonadati</taxon>
        <taxon>Bacteroidota</taxon>
        <taxon>Flavobacteriia</taxon>
        <taxon>Flavobacteriales</taxon>
        <taxon>Flavobacteriaceae</taxon>
        <taxon>Flavobacterium</taxon>
    </lineage>
</organism>
<name>A0ABU9NJ00_9FLAO</name>
<evidence type="ECO:0000256" key="1">
    <source>
        <dbReference type="SAM" id="MobiDB-lite"/>
    </source>
</evidence>
<protein>
    <recommendedName>
        <fullName evidence="4">Ig-like domain-containing protein</fullName>
    </recommendedName>
</protein>
<dbReference type="EMBL" id="JBCGDP010000001">
    <property type="protein sequence ID" value="MEM0575217.1"/>
    <property type="molecule type" value="Genomic_DNA"/>
</dbReference>
<reference evidence="2 3" key="1">
    <citation type="submission" date="2024-03" db="EMBL/GenBank/DDBJ databases">
        <title>Two novel species of the genus Flavobacterium exhibiting potentially degradation of complex polysaccharides.</title>
        <authorList>
            <person name="Lian X."/>
        </authorList>
    </citation>
    <scope>NUCLEOTIDE SEQUENCE [LARGE SCALE GENOMIC DNA]</scope>
    <source>
        <strain evidence="2 3">N6</strain>
    </source>
</reference>
<dbReference type="PROSITE" id="PS00018">
    <property type="entry name" value="EF_HAND_1"/>
    <property type="match status" value="1"/>
</dbReference>
<evidence type="ECO:0000313" key="3">
    <source>
        <dbReference type="Proteomes" id="UP001468798"/>
    </source>
</evidence>
<accession>A0ABU9NJ00</accession>
<feature type="non-terminal residue" evidence="2">
    <location>
        <position position="927"/>
    </location>
</feature>